<accession>A0A653ICV8</accession>
<sequence length="90" mass="10049">MTQEMIIQLASSAVWTLLKVSAPLLLVSLVVGLLVSILQATTQIQEQTLSFVPKIVAVFLALVFFGPWIMEELKTFTIEIFKQIAEVSRK</sequence>
<evidence type="ECO:0000256" key="4">
    <source>
        <dbReference type="ARBA" id="ARBA00022475"/>
    </source>
</evidence>
<organism evidence="10 11">
    <name type="scientific">Exiguobacterium oxidotolerans</name>
    <dbReference type="NCBI Taxonomy" id="223958"/>
    <lineage>
        <taxon>Bacteria</taxon>
        <taxon>Bacillati</taxon>
        <taxon>Bacillota</taxon>
        <taxon>Bacilli</taxon>
        <taxon>Bacillales</taxon>
        <taxon>Bacillales Family XII. Incertae Sedis</taxon>
        <taxon>Exiguobacterium</taxon>
    </lineage>
</organism>
<comment type="subcellular location">
    <subcellularLocation>
        <location evidence="1 9">Cell membrane</location>
        <topology evidence="1">Multi-pass membrane protein</topology>
    </subcellularLocation>
    <subcellularLocation>
        <location evidence="9">Bacterial flagellum basal body</location>
    </subcellularLocation>
</comment>
<keyword evidence="7 9" id="KW-0472">Membrane</keyword>
<comment type="similarity">
    <text evidence="2 9">Belongs to the FliQ/MopD/SpaQ family.</text>
</comment>
<feature type="transmembrane region" description="Helical" evidence="9">
    <location>
        <begin position="51"/>
        <end position="70"/>
    </location>
</feature>
<comment type="function">
    <text evidence="9">Role in flagellar biosynthesis.</text>
</comment>
<gene>
    <name evidence="9 10" type="primary">fliQ</name>
    <name evidence="10" type="ORF">EXIGUO9Y_30118</name>
</gene>
<dbReference type="NCBIfam" id="TIGR01402">
    <property type="entry name" value="fliQ"/>
    <property type="match status" value="1"/>
</dbReference>
<dbReference type="SMR" id="A0A653ICV8"/>
<name>A0A653ICV8_9BACL</name>
<dbReference type="GO" id="GO:0009306">
    <property type="term" value="P:protein secretion"/>
    <property type="evidence" value="ECO:0007669"/>
    <property type="project" value="InterPro"/>
</dbReference>
<protein>
    <recommendedName>
        <fullName evidence="3 9">Flagellar biosynthetic protein FliQ</fullName>
    </recommendedName>
</protein>
<evidence type="ECO:0000256" key="3">
    <source>
        <dbReference type="ARBA" id="ARBA00021718"/>
    </source>
</evidence>
<evidence type="ECO:0000256" key="7">
    <source>
        <dbReference type="ARBA" id="ARBA00023136"/>
    </source>
</evidence>
<keyword evidence="6 9" id="KW-1133">Transmembrane helix</keyword>
<dbReference type="GO" id="GO:0044780">
    <property type="term" value="P:bacterial-type flagellum assembly"/>
    <property type="evidence" value="ECO:0007669"/>
    <property type="project" value="InterPro"/>
</dbReference>
<keyword evidence="5 9" id="KW-0812">Transmembrane</keyword>
<keyword evidence="10" id="KW-0969">Cilium</keyword>
<keyword evidence="10" id="KW-0966">Cell projection</keyword>
<dbReference type="GO" id="GO:0005886">
    <property type="term" value="C:plasma membrane"/>
    <property type="evidence" value="ECO:0007669"/>
    <property type="project" value="UniProtKB-SubCell"/>
</dbReference>
<dbReference type="Proteomes" id="UP000439752">
    <property type="component" value="Unassembled WGS sequence"/>
</dbReference>
<evidence type="ECO:0000256" key="1">
    <source>
        <dbReference type="ARBA" id="ARBA00004651"/>
    </source>
</evidence>
<dbReference type="RefSeq" id="WP_012370733.1">
    <property type="nucleotide sequence ID" value="NZ_LR732308.1"/>
</dbReference>
<reference evidence="10 11" key="1">
    <citation type="submission" date="2019-10" db="EMBL/GenBank/DDBJ databases">
        <authorList>
            <person name="Karimi E."/>
        </authorList>
    </citation>
    <scope>NUCLEOTIDE SEQUENCE [LARGE SCALE GENOMIC DNA]</scope>
    <source>
        <strain evidence="10">Exiguobacterium sp. 9Y</strain>
    </source>
</reference>
<evidence type="ECO:0000256" key="6">
    <source>
        <dbReference type="ARBA" id="ARBA00022989"/>
    </source>
</evidence>
<dbReference type="PANTHER" id="PTHR34040">
    <property type="entry name" value="FLAGELLAR BIOSYNTHETIC PROTEIN FLIQ"/>
    <property type="match status" value="1"/>
</dbReference>
<dbReference type="InterPro" id="IPR006305">
    <property type="entry name" value="FliQ"/>
</dbReference>
<dbReference type="Pfam" id="PF01313">
    <property type="entry name" value="Bac_export_3"/>
    <property type="match status" value="1"/>
</dbReference>
<dbReference type="EMBL" id="CABWKQ010000023">
    <property type="protein sequence ID" value="VWX36886.1"/>
    <property type="molecule type" value="Genomic_DNA"/>
</dbReference>
<dbReference type="InterPro" id="IPR002191">
    <property type="entry name" value="Bac_export_3"/>
</dbReference>
<keyword evidence="4 9" id="KW-1003">Cell membrane</keyword>
<proteinExistence type="inferred from homology"/>
<evidence type="ECO:0000313" key="10">
    <source>
        <dbReference type="EMBL" id="VWX36886.1"/>
    </source>
</evidence>
<dbReference type="GO" id="GO:0009425">
    <property type="term" value="C:bacterial-type flagellum basal body"/>
    <property type="evidence" value="ECO:0007669"/>
    <property type="project" value="UniProtKB-SubCell"/>
</dbReference>
<evidence type="ECO:0000256" key="9">
    <source>
        <dbReference type="RuleBase" id="RU364090"/>
    </source>
</evidence>
<evidence type="ECO:0000256" key="2">
    <source>
        <dbReference type="ARBA" id="ARBA00006156"/>
    </source>
</evidence>
<dbReference type="AlphaFoldDB" id="A0A653ICV8"/>
<dbReference type="PIRSF" id="PIRSF004669">
    <property type="entry name" value="FliQ"/>
    <property type="match status" value="1"/>
</dbReference>
<dbReference type="PANTHER" id="PTHR34040:SF2">
    <property type="entry name" value="FLAGELLAR BIOSYNTHETIC PROTEIN FLIQ"/>
    <property type="match status" value="1"/>
</dbReference>
<evidence type="ECO:0000256" key="5">
    <source>
        <dbReference type="ARBA" id="ARBA00022692"/>
    </source>
</evidence>
<keyword evidence="10" id="KW-0282">Flagellum</keyword>
<feature type="transmembrane region" description="Helical" evidence="9">
    <location>
        <begin position="20"/>
        <end position="39"/>
    </location>
</feature>
<dbReference type="PRINTS" id="PR00952">
    <property type="entry name" value="TYPE3IMQPROT"/>
</dbReference>
<keyword evidence="11" id="KW-1185">Reference proteome</keyword>
<evidence type="ECO:0000256" key="8">
    <source>
        <dbReference type="ARBA" id="ARBA00023143"/>
    </source>
</evidence>
<evidence type="ECO:0000313" key="11">
    <source>
        <dbReference type="Proteomes" id="UP000439752"/>
    </source>
</evidence>
<keyword evidence="8 9" id="KW-0975">Bacterial flagellum</keyword>